<sequence length="120" mass="13332">MSERVTVTHPRRSRPRVRPATVRAEIDEQTGLGVVYITSLVRSQLRLGVAVLAVSLGVLALLPLVFHLFPASTAVQVFGIALPWVLLGVVVYPALLAAAWFYVRNAERVERDFVDLVDRR</sequence>
<keyword evidence="3" id="KW-1185">Reference proteome</keyword>
<dbReference type="OrthoDB" id="5186135at2"/>
<dbReference type="Proteomes" id="UP000319516">
    <property type="component" value="Unassembled WGS sequence"/>
</dbReference>
<dbReference type="AlphaFoldDB" id="A0A542YSX5"/>
<dbReference type="RefSeq" id="WP_141785214.1">
    <property type="nucleotide sequence ID" value="NZ_BAAAIK010000007.1"/>
</dbReference>
<feature type="transmembrane region" description="Helical" evidence="1">
    <location>
        <begin position="47"/>
        <end position="69"/>
    </location>
</feature>
<evidence type="ECO:0000313" key="3">
    <source>
        <dbReference type="Proteomes" id="UP000319516"/>
    </source>
</evidence>
<name>A0A542YSX5_9MICO</name>
<comment type="caution">
    <text evidence="2">The sequence shown here is derived from an EMBL/GenBank/DDBJ whole genome shotgun (WGS) entry which is preliminary data.</text>
</comment>
<protein>
    <submittedName>
        <fullName evidence="2">Uncharacterized protein</fullName>
    </submittedName>
</protein>
<accession>A0A542YSX5</accession>
<dbReference type="EMBL" id="VFOP01000001">
    <property type="protein sequence ID" value="TQL51180.1"/>
    <property type="molecule type" value="Genomic_DNA"/>
</dbReference>
<evidence type="ECO:0000256" key="1">
    <source>
        <dbReference type="SAM" id="Phobius"/>
    </source>
</evidence>
<feature type="transmembrane region" description="Helical" evidence="1">
    <location>
        <begin position="81"/>
        <end position="103"/>
    </location>
</feature>
<gene>
    <name evidence="2" type="ORF">FB467_2318</name>
</gene>
<proteinExistence type="predicted"/>
<keyword evidence="1" id="KW-0472">Membrane</keyword>
<evidence type="ECO:0000313" key="2">
    <source>
        <dbReference type="EMBL" id="TQL51180.1"/>
    </source>
</evidence>
<organism evidence="2 3">
    <name type="scientific">Ornithinicoccus hortensis</name>
    <dbReference type="NCBI Taxonomy" id="82346"/>
    <lineage>
        <taxon>Bacteria</taxon>
        <taxon>Bacillati</taxon>
        <taxon>Actinomycetota</taxon>
        <taxon>Actinomycetes</taxon>
        <taxon>Micrococcales</taxon>
        <taxon>Intrasporangiaceae</taxon>
        <taxon>Ornithinicoccus</taxon>
    </lineage>
</organism>
<keyword evidence="1" id="KW-1133">Transmembrane helix</keyword>
<reference evidence="2 3" key="1">
    <citation type="submission" date="2019-06" db="EMBL/GenBank/DDBJ databases">
        <title>Sequencing the genomes of 1000 actinobacteria strains.</title>
        <authorList>
            <person name="Klenk H.-P."/>
        </authorList>
    </citation>
    <scope>NUCLEOTIDE SEQUENCE [LARGE SCALE GENOMIC DNA]</scope>
    <source>
        <strain evidence="2 3">DSM 12335</strain>
    </source>
</reference>
<keyword evidence="1" id="KW-0812">Transmembrane</keyword>